<sequence length="79" mass="9178">MFPSPRHRFIPTGISNRYELVRNIQEQISEVLGRRAIGLARTEIERLQVQVIVVFSGVGWDNFWYQSQWLLGSVDIFGV</sequence>
<dbReference type="Proteomes" id="UP000823749">
    <property type="component" value="Chromosome 4"/>
</dbReference>
<name>A0AAV6KIJ0_9ERIC</name>
<gene>
    <name evidence="1" type="ORF">RHGRI_010281</name>
</gene>
<organism evidence="1 2">
    <name type="scientific">Rhododendron griersonianum</name>
    <dbReference type="NCBI Taxonomy" id="479676"/>
    <lineage>
        <taxon>Eukaryota</taxon>
        <taxon>Viridiplantae</taxon>
        <taxon>Streptophyta</taxon>
        <taxon>Embryophyta</taxon>
        <taxon>Tracheophyta</taxon>
        <taxon>Spermatophyta</taxon>
        <taxon>Magnoliopsida</taxon>
        <taxon>eudicotyledons</taxon>
        <taxon>Gunneridae</taxon>
        <taxon>Pentapetalae</taxon>
        <taxon>asterids</taxon>
        <taxon>Ericales</taxon>
        <taxon>Ericaceae</taxon>
        <taxon>Ericoideae</taxon>
        <taxon>Rhodoreae</taxon>
        <taxon>Rhododendron</taxon>
    </lineage>
</organism>
<keyword evidence="2" id="KW-1185">Reference proteome</keyword>
<evidence type="ECO:0000313" key="1">
    <source>
        <dbReference type="EMBL" id="KAG5552129.1"/>
    </source>
</evidence>
<evidence type="ECO:0000313" key="2">
    <source>
        <dbReference type="Proteomes" id="UP000823749"/>
    </source>
</evidence>
<reference evidence="1" key="1">
    <citation type="submission" date="2020-08" db="EMBL/GenBank/DDBJ databases">
        <title>Plant Genome Project.</title>
        <authorList>
            <person name="Zhang R.-G."/>
        </authorList>
    </citation>
    <scope>NUCLEOTIDE SEQUENCE</scope>
    <source>
        <strain evidence="1">WSP0</strain>
        <tissue evidence="1">Leaf</tissue>
    </source>
</reference>
<proteinExistence type="predicted"/>
<protein>
    <submittedName>
        <fullName evidence="1">Uncharacterized protein</fullName>
    </submittedName>
</protein>
<accession>A0AAV6KIJ0</accession>
<dbReference type="EMBL" id="JACTNZ010000004">
    <property type="protein sequence ID" value="KAG5552129.1"/>
    <property type="molecule type" value="Genomic_DNA"/>
</dbReference>
<dbReference type="AlphaFoldDB" id="A0AAV6KIJ0"/>
<comment type="caution">
    <text evidence="1">The sequence shown here is derived from an EMBL/GenBank/DDBJ whole genome shotgun (WGS) entry which is preliminary data.</text>
</comment>